<comment type="caution">
    <text evidence="1">The sequence shown here is derived from an EMBL/GenBank/DDBJ whole genome shotgun (WGS) entry which is preliminary data.</text>
</comment>
<gene>
    <name evidence="1" type="ORF">RHMOL_Rhmol08G0119700</name>
</gene>
<keyword evidence="2" id="KW-1185">Reference proteome</keyword>
<evidence type="ECO:0000313" key="2">
    <source>
        <dbReference type="Proteomes" id="UP001062846"/>
    </source>
</evidence>
<dbReference type="Proteomes" id="UP001062846">
    <property type="component" value="Chromosome 8"/>
</dbReference>
<proteinExistence type="predicted"/>
<sequence>MCIVAWIMWPDEERSSNSNLEKARQVLRRKLRYLEMEADSMTFSLYSVPDIANVLYGRLMLPIPEGSNRAKQHPSTDKHCLDLLRHELPSIPVIKEHRSFAKLLNCILGSICSLARLSIRTQKYTLHGHWLQTSTATGQLSKEESNLQCVEHMVEFENDKDGDDSNVDRYCINARDFFLPTEVT</sequence>
<evidence type="ECO:0000313" key="1">
    <source>
        <dbReference type="EMBL" id="KAI8542202.1"/>
    </source>
</evidence>
<organism evidence="1 2">
    <name type="scientific">Rhododendron molle</name>
    <name type="common">Chinese azalea</name>
    <name type="synonym">Azalea mollis</name>
    <dbReference type="NCBI Taxonomy" id="49168"/>
    <lineage>
        <taxon>Eukaryota</taxon>
        <taxon>Viridiplantae</taxon>
        <taxon>Streptophyta</taxon>
        <taxon>Embryophyta</taxon>
        <taxon>Tracheophyta</taxon>
        <taxon>Spermatophyta</taxon>
        <taxon>Magnoliopsida</taxon>
        <taxon>eudicotyledons</taxon>
        <taxon>Gunneridae</taxon>
        <taxon>Pentapetalae</taxon>
        <taxon>asterids</taxon>
        <taxon>Ericales</taxon>
        <taxon>Ericaceae</taxon>
        <taxon>Ericoideae</taxon>
        <taxon>Rhodoreae</taxon>
        <taxon>Rhododendron</taxon>
    </lineage>
</organism>
<protein>
    <submittedName>
        <fullName evidence="1">Uncharacterized protein</fullName>
    </submittedName>
</protein>
<dbReference type="EMBL" id="CM046395">
    <property type="protein sequence ID" value="KAI8542202.1"/>
    <property type="molecule type" value="Genomic_DNA"/>
</dbReference>
<reference evidence="1" key="1">
    <citation type="submission" date="2022-02" db="EMBL/GenBank/DDBJ databases">
        <title>Plant Genome Project.</title>
        <authorList>
            <person name="Zhang R.-G."/>
        </authorList>
    </citation>
    <scope>NUCLEOTIDE SEQUENCE</scope>
    <source>
        <strain evidence="1">AT1</strain>
    </source>
</reference>
<name>A0ACC0MNZ5_RHOML</name>
<accession>A0ACC0MNZ5</accession>